<dbReference type="OrthoDB" id="9810174at2"/>
<protein>
    <submittedName>
        <fullName evidence="3">Tail Collar domain protein</fullName>
    </submittedName>
</protein>
<accession>F0Q921</accession>
<dbReference type="Proteomes" id="UP000002482">
    <property type="component" value="Chromosome"/>
</dbReference>
<evidence type="ECO:0000259" key="2">
    <source>
        <dbReference type="Pfam" id="PF07484"/>
    </source>
</evidence>
<keyword evidence="4" id="KW-1185">Reference proteome</keyword>
<organism evidence="3 4">
    <name type="scientific">Paracidovorax avenae (strain ATCC 19860 / DSM 7227 / CCUG 15838 / JCM 20985 / LMG 2117 / NCPPB 1011)</name>
    <name type="common">Acidovorax avenae</name>
    <dbReference type="NCBI Taxonomy" id="643561"/>
    <lineage>
        <taxon>Bacteria</taxon>
        <taxon>Pseudomonadati</taxon>
        <taxon>Pseudomonadota</taxon>
        <taxon>Betaproteobacteria</taxon>
        <taxon>Burkholderiales</taxon>
        <taxon>Comamonadaceae</taxon>
        <taxon>Paracidovorax</taxon>
    </lineage>
</organism>
<dbReference type="EMBL" id="CP002521">
    <property type="protein sequence ID" value="ADX47151.1"/>
    <property type="molecule type" value="Genomic_DNA"/>
</dbReference>
<reference evidence="3" key="1">
    <citation type="submission" date="2011-02" db="EMBL/GenBank/DDBJ databases">
        <title>Complete sequence of Acidovorax avenae subsp. avenae ATCC 19860.</title>
        <authorList>
            <consortium name="US DOE Joint Genome Institute"/>
            <person name="Lucas S."/>
            <person name="Copeland A."/>
            <person name="Lapidus A."/>
            <person name="Cheng J.-F."/>
            <person name="Goodwin L."/>
            <person name="Pitluck S."/>
            <person name="Chertkov O."/>
            <person name="Held B."/>
            <person name="Detter J.C."/>
            <person name="Han C."/>
            <person name="Tapia R."/>
            <person name="Land M."/>
            <person name="Hauser L."/>
            <person name="Kyrpides N."/>
            <person name="Ivanova N."/>
            <person name="Ovchinnikova G."/>
            <person name="Pagani I."/>
            <person name="Gordon S."/>
            <person name="Woyke T."/>
        </authorList>
    </citation>
    <scope>NUCLEOTIDE SEQUENCE</scope>
    <source>
        <strain evidence="3">ATCC 19860</strain>
    </source>
</reference>
<dbReference type="AlphaFoldDB" id="F0Q921"/>
<dbReference type="GeneID" id="34237023"/>
<dbReference type="InterPro" id="IPR037053">
    <property type="entry name" value="Phage_tail_collar_dom_sf"/>
</dbReference>
<sequence>MALDPFIGEISIFAGNYPPKGWAFCQGQILSIAQNSALFALLGTTYGGNGVTTFALPDLRGRIPLGPGQGLGSPTNYMQGQVGGQETVTLLSNQMPAHVHTASVAVSSSQGNSPAPNGRYLAASDQRNDQYTDQGPDGTLAGVTTNVAGSSMPHENMPPYLCLNFIIALQGVFPSRN</sequence>
<dbReference type="SUPFAM" id="SSF88874">
    <property type="entry name" value="Receptor-binding domain of short tail fibre protein gp12"/>
    <property type="match status" value="1"/>
</dbReference>
<dbReference type="InterPro" id="IPR011083">
    <property type="entry name" value="Phage_tail_collar_dom"/>
</dbReference>
<evidence type="ECO:0000313" key="4">
    <source>
        <dbReference type="Proteomes" id="UP000002482"/>
    </source>
</evidence>
<gene>
    <name evidence="3" type="ordered locus">Acav_3249</name>
</gene>
<dbReference type="KEGG" id="aaa:Acav_3249"/>
<proteinExistence type="predicted"/>
<feature type="region of interest" description="Disordered" evidence="1">
    <location>
        <begin position="102"/>
        <end position="121"/>
    </location>
</feature>
<evidence type="ECO:0000313" key="3">
    <source>
        <dbReference type="EMBL" id="ADX47151.1"/>
    </source>
</evidence>
<dbReference type="HOGENOM" id="CLU_087872_1_1_4"/>
<name>F0Q921_PARA1</name>
<evidence type="ECO:0000256" key="1">
    <source>
        <dbReference type="SAM" id="MobiDB-lite"/>
    </source>
</evidence>
<feature type="domain" description="Phage tail collar" evidence="2">
    <location>
        <begin position="8"/>
        <end position="64"/>
    </location>
</feature>
<dbReference type="Pfam" id="PF07484">
    <property type="entry name" value="Collar"/>
    <property type="match status" value="1"/>
</dbReference>
<dbReference type="RefSeq" id="WP_013595639.1">
    <property type="nucleotide sequence ID" value="NC_015138.1"/>
</dbReference>
<dbReference type="Gene3D" id="3.90.1340.10">
    <property type="entry name" value="Phage tail collar domain"/>
    <property type="match status" value="1"/>
</dbReference>